<sequence length="578" mass="63402">MPQASSYTGCPYRTDNLSHQKVNSLSFNFNHNTKKLSTVDSSKQYDTTRAYLKELDVVTNVWIGLKKKGPNDEFSWTDYKTLSQDGGYWHEQIPKSEAALCAAIDPAADFRWHSLNCGGPETASFICELPVPPWAWAENGCMLTALPSLTVIYLPEQAAVELTSDCGMDGTRQIACKGQADHNEMMRQLSCDNGNESSHEVEEEDRPVSPSSTTLDTPSDSSAGGTESHQPPTRHRRDADNVSPLLRTLRSISTEEEDEASSSGTSSYVVTSTAVTVTTNRDTPEEANVTTTEQFTALEVVSAIEGLTLTGNHAQQIYTTTEASTLAATKMVPTEYFITIEPQNTSVTAHDMVQKMTTDKLHQGQSTEKTQTTGSVSTPVLMSPTDLSTINTAVETSASLGVLNEAKEITISLTEDNITKNNTGEMNMKDDIFLPETVAITIDTYTIRSIVNTTASTSSNESVSTSDDESIKPNITESPALIKQNTETDQDLKENHRRQFLPAPLRGPSHKTDNQTNENVTKSITDLASTSNNHHDEGELIQPVETEPEVPARPNRGRRLTRPQGHTLYPYFLNRILG</sequence>
<feature type="region of interest" description="Disordered" evidence="1">
    <location>
        <begin position="189"/>
        <end position="244"/>
    </location>
</feature>
<dbReference type="Gene3D" id="3.10.100.10">
    <property type="entry name" value="Mannose-Binding Protein A, subunit A"/>
    <property type="match status" value="1"/>
</dbReference>
<feature type="region of interest" description="Disordered" evidence="1">
    <location>
        <begin position="528"/>
        <end position="563"/>
    </location>
</feature>
<gene>
    <name evidence="3" type="ORF">Cfor_07924</name>
</gene>
<proteinExistence type="predicted"/>
<protein>
    <recommendedName>
        <fullName evidence="2">C-type lectin domain-containing protein</fullName>
    </recommendedName>
</protein>
<dbReference type="InterPro" id="IPR016186">
    <property type="entry name" value="C-type_lectin-like/link_sf"/>
</dbReference>
<dbReference type="AlphaFoldDB" id="A0A6L2PX09"/>
<feature type="compositionally biased region" description="Low complexity" evidence="1">
    <location>
        <begin position="209"/>
        <end position="222"/>
    </location>
</feature>
<dbReference type="InterPro" id="IPR001304">
    <property type="entry name" value="C-type_lectin-like"/>
</dbReference>
<feature type="region of interest" description="Disordered" evidence="1">
    <location>
        <begin position="455"/>
        <end position="493"/>
    </location>
</feature>
<dbReference type="InParanoid" id="A0A6L2PX09"/>
<comment type="caution">
    <text evidence="3">The sequence shown here is derived from an EMBL/GenBank/DDBJ whole genome shotgun (WGS) entry which is preliminary data.</text>
</comment>
<dbReference type="OrthoDB" id="5858677at2759"/>
<keyword evidence="4" id="KW-1185">Reference proteome</keyword>
<evidence type="ECO:0000313" key="4">
    <source>
        <dbReference type="Proteomes" id="UP000502823"/>
    </source>
</evidence>
<dbReference type="EMBL" id="BLKM01000673">
    <property type="protein sequence ID" value="GFG37086.1"/>
    <property type="molecule type" value="Genomic_DNA"/>
</dbReference>
<feature type="compositionally biased region" description="Low complexity" evidence="1">
    <location>
        <begin position="455"/>
        <end position="465"/>
    </location>
</feature>
<evidence type="ECO:0000256" key="1">
    <source>
        <dbReference type="SAM" id="MobiDB-lite"/>
    </source>
</evidence>
<accession>A0A6L2PX09</accession>
<dbReference type="Proteomes" id="UP000502823">
    <property type="component" value="Unassembled WGS sequence"/>
</dbReference>
<name>A0A6L2PX09_COPFO</name>
<feature type="region of interest" description="Disordered" evidence="1">
    <location>
        <begin position="359"/>
        <end position="380"/>
    </location>
</feature>
<feature type="compositionally biased region" description="Polar residues" evidence="1">
    <location>
        <begin position="473"/>
        <end position="487"/>
    </location>
</feature>
<reference evidence="4" key="1">
    <citation type="submission" date="2020-01" db="EMBL/GenBank/DDBJ databases">
        <title>Draft genome sequence of the Termite Coptotermes fromosanus.</title>
        <authorList>
            <person name="Itakura S."/>
            <person name="Yosikawa Y."/>
            <person name="Umezawa K."/>
        </authorList>
    </citation>
    <scope>NUCLEOTIDE SEQUENCE [LARGE SCALE GENOMIC DNA]</scope>
</reference>
<dbReference type="CDD" id="cd00037">
    <property type="entry name" value="CLECT"/>
    <property type="match status" value="1"/>
</dbReference>
<feature type="domain" description="C-type lectin" evidence="2">
    <location>
        <begin position="36"/>
        <end position="117"/>
    </location>
</feature>
<dbReference type="InterPro" id="IPR016187">
    <property type="entry name" value="CTDL_fold"/>
</dbReference>
<organism evidence="3 4">
    <name type="scientific">Coptotermes formosanus</name>
    <name type="common">Formosan subterranean termite</name>
    <dbReference type="NCBI Taxonomy" id="36987"/>
    <lineage>
        <taxon>Eukaryota</taxon>
        <taxon>Metazoa</taxon>
        <taxon>Ecdysozoa</taxon>
        <taxon>Arthropoda</taxon>
        <taxon>Hexapoda</taxon>
        <taxon>Insecta</taxon>
        <taxon>Pterygota</taxon>
        <taxon>Neoptera</taxon>
        <taxon>Polyneoptera</taxon>
        <taxon>Dictyoptera</taxon>
        <taxon>Blattodea</taxon>
        <taxon>Blattoidea</taxon>
        <taxon>Termitoidae</taxon>
        <taxon>Rhinotermitidae</taxon>
        <taxon>Coptotermes</taxon>
    </lineage>
</organism>
<dbReference type="PROSITE" id="PS50041">
    <property type="entry name" value="C_TYPE_LECTIN_2"/>
    <property type="match status" value="1"/>
</dbReference>
<evidence type="ECO:0000313" key="3">
    <source>
        <dbReference type="EMBL" id="GFG37086.1"/>
    </source>
</evidence>
<dbReference type="SUPFAM" id="SSF56436">
    <property type="entry name" value="C-type lectin-like"/>
    <property type="match status" value="1"/>
</dbReference>
<evidence type="ECO:0000259" key="2">
    <source>
        <dbReference type="PROSITE" id="PS50041"/>
    </source>
</evidence>
<dbReference type="Pfam" id="PF00059">
    <property type="entry name" value="Lectin_C"/>
    <property type="match status" value="1"/>
</dbReference>
<feature type="compositionally biased region" description="Polar residues" evidence="1">
    <location>
        <begin position="363"/>
        <end position="380"/>
    </location>
</feature>